<name>A6GFA9_9BACT</name>
<dbReference type="InterPro" id="IPR029058">
    <property type="entry name" value="AB_hydrolase_fold"/>
</dbReference>
<feature type="region of interest" description="Disordered" evidence="1">
    <location>
        <begin position="24"/>
        <end position="64"/>
    </location>
</feature>
<evidence type="ECO:0000256" key="2">
    <source>
        <dbReference type="SAM" id="SignalP"/>
    </source>
</evidence>
<keyword evidence="5" id="KW-1185">Reference proteome</keyword>
<dbReference type="PANTHER" id="PTHR43194:SF2">
    <property type="entry name" value="PEROXISOMAL MEMBRANE PROTEIN LPX1"/>
    <property type="match status" value="1"/>
</dbReference>
<dbReference type="eggNOG" id="COG2267">
    <property type="taxonomic scope" value="Bacteria"/>
</dbReference>
<dbReference type="PANTHER" id="PTHR43194">
    <property type="entry name" value="HYDROLASE ALPHA/BETA FOLD FAMILY"/>
    <property type="match status" value="1"/>
</dbReference>
<dbReference type="PROSITE" id="PS51257">
    <property type="entry name" value="PROKAR_LIPOPROTEIN"/>
    <property type="match status" value="1"/>
</dbReference>
<reference evidence="4 5" key="1">
    <citation type="submission" date="2007-06" db="EMBL/GenBank/DDBJ databases">
        <authorList>
            <person name="Shimkets L."/>
            <person name="Ferriera S."/>
            <person name="Johnson J."/>
            <person name="Kravitz S."/>
            <person name="Beeson K."/>
            <person name="Sutton G."/>
            <person name="Rogers Y.-H."/>
            <person name="Friedman R."/>
            <person name="Frazier M."/>
            <person name="Venter J.C."/>
        </authorList>
    </citation>
    <scope>NUCLEOTIDE SEQUENCE [LARGE SCALE GENOMIC DNA]</scope>
    <source>
        <strain evidence="4 5">SIR-1</strain>
    </source>
</reference>
<dbReference type="EMBL" id="ABCS01000091">
    <property type="protein sequence ID" value="EDM75450.1"/>
    <property type="molecule type" value="Genomic_DNA"/>
</dbReference>
<dbReference type="SUPFAM" id="SSF53474">
    <property type="entry name" value="alpha/beta-Hydrolases"/>
    <property type="match status" value="1"/>
</dbReference>
<accession>A6GFA9</accession>
<proteinExistence type="predicted"/>
<feature type="domain" description="AB hydrolase-1" evidence="3">
    <location>
        <begin position="100"/>
        <end position="339"/>
    </location>
</feature>
<keyword evidence="2" id="KW-0732">Signal</keyword>
<feature type="region of interest" description="Disordered" evidence="1">
    <location>
        <begin position="218"/>
        <end position="237"/>
    </location>
</feature>
<feature type="chain" id="PRO_5002693948" evidence="2">
    <location>
        <begin position="23"/>
        <end position="348"/>
    </location>
</feature>
<dbReference type="InterPro" id="IPR050228">
    <property type="entry name" value="Carboxylesterase_BioH"/>
</dbReference>
<evidence type="ECO:0000313" key="5">
    <source>
        <dbReference type="Proteomes" id="UP000005801"/>
    </source>
</evidence>
<dbReference type="Proteomes" id="UP000005801">
    <property type="component" value="Unassembled WGS sequence"/>
</dbReference>
<protein>
    <submittedName>
        <fullName evidence="4">Hydrolase</fullName>
    </submittedName>
</protein>
<dbReference type="Pfam" id="PF12697">
    <property type="entry name" value="Abhydrolase_6"/>
    <property type="match status" value="1"/>
</dbReference>
<gene>
    <name evidence="4" type="ORF">PPSIR1_14580</name>
</gene>
<evidence type="ECO:0000256" key="1">
    <source>
        <dbReference type="SAM" id="MobiDB-lite"/>
    </source>
</evidence>
<dbReference type="AlphaFoldDB" id="A6GFA9"/>
<dbReference type="RefSeq" id="WP_006975399.1">
    <property type="nucleotide sequence ID" value="NZ_ABCS01000091.1"/>
</dbReference>
<dbReference type="InterPro" id="IPR000073">
    <property type="entry name" value="AB_hydrolase_1"/>
</dbReference>
<keyword evidence="4" id="KW-0378">Hydrolase</keyword>
<dbReference type="STRING" id="391625.PPSIR1_14580"/>
<evidence type="ECO:0000313" key="4">
    <source>
        <dbReference type="EMBL" id="EDM75450.1"/>
    </source>
</evidence>
<dbReference type="OrthoDB" id="5492442at2"/>
<dbReference type="PRINTS" id="PR00111">
    <property type="entry name" value="ABHYDROLASE"/>
</dbReference>
<sequence length="348" mass="37021">MRKPPRPLSLPVLALFGVLATAAGCPQGEAPDDCPPPQTKPDSMPAADEAPPAQPGPGPAEGTLPVAEAATTIPLVADDGHALNLWSLGPADPSQARGAVVLVHGRTWSSVPDFDLRVDGDPRLSLAHNLAAAGYVVYAVDLRGYGESERDATGWLDPERAADDLHAAMKLVAEREGKAPDLLGWSMGALVSHLDLLRHPEDARKLVLYGYPRDVDARYPPSDADAEPERAPTTQEAARSDFITKGSISEAAITAYVDASLAADPVRADWRHFEQLHALDPAALVHPTLVIHGAGDPIAKPLFQAKLFTRLTVPERAWVVLPDTDHAAHLERPEAFVAAVLGFLQPPP</sequence>
<comment type="caution">
    <text evidence="4">The sequence shown here is derived from an EMBL/GenBank/DDBJ whole genome shotgun (WGS) entry which is preliminary data.</text>
</comment>
<feature type="signal peptide" evidence="2">
    <location>
        <begin position="1"/>
        <end position="22"/>
    </location>
</feature>
<organism evidence="4 5">
    <name type="scientific">Plesiocystis pacifica SIR-1</name>
    <dbReference type="NCBI Taxonomy" id="391625"/>
    <lineage>
        <taxon>Bacteria</taxon>
        <taxon>Pseudomonadati</taxon>
        <taxon>Myxococcota</taxon>
        <taxon>Polyangia</taxon>
        <taxon>Nannocystales</taxon>
        <taxon>Nannocystaceae</taxon>
        <taxon>Plesiocystis</taxon>
    </lineage>
</organism>
<evidence type="ECO:0000259" key="3">
    <source>
        <dbReference type="Pfam" id="PF12697"/>
    </source>
</evidence>
<dbReference type="Gene3D" id="3.40.50.1820">
    <property type="entry name" value="alpha/beta hydrolase"/>
    <property type="match status" value="1"/>
</dbReference>
<dbReference type="GO" id="GO:0016787">
    <property type="term" value="F:hydrolase activity"/>
    <property type="evidence" value="ECO:0007669"/>
    <property type="project" value="UniProtKB-KW"/>
</dbReference>